<feature type="region of interest" description="Disordered" evidence="1">
    <location>
        <begin position="1"/>
        <end position="27"/>
    </location>
</feature>
<name>A0A9P9DJJ9_9HYPO</name>
<comment type="caution">
    <text evidence="2">The sequence shown here is derived from an EMBL/GenBank/DDBJ whole genome shotgun (WGS) entry which is preliminary data.</text>
</comment>
<dbReference type="OrthoDB" id="5027807at2759"/>
<reference evidence="2" key="1">
    <citation type="journal article" date="2021" name="Nat. Commun.">
        <title>Genetic determinants of endophytism in the Arabidopsis root mycobiome.</title>
        <authorList>
            <person name="Mesny F."/>
            <person name="Miyauchi S."/>
            <person name="Thiergart T."/>
            <person name="Pickel B."/>
            <person name="Atanasova L."/>
            <person name="Karlsson M."/>
            <person name="Huettel B."/>
            <person name="Barry K.W."/>
            <person name="Haridas S."/>
            <person name="Chen C."/>
            <person name="Bauer D."/>
            <person name="Andreopoulos W."/>
            <person name="Pangilinan J."/>
            <person name="LaButti K."/>
            <person name="Riley R."/>
            <person name="Lipzen A."/>
            <person name="Clum A."/>
            <person name="Drula E."/>
            <person name="Henrissat B."/>
            <person name="Kohler A."/>
            <person name="Grigoriev I.V."/>
            <person name="Martin F.M."/>
            <person name="Hacquard S."/>
        </authorList>
    </citation>
    <scope>NUCLEOTIDE SEQUENCE</scope>
    <source>
        <strain evidence="2">MPI-CAGE-AT-0021</strain>
    </source>
</reference>
<organism evidence="2 3">
    <name type="scientific">Dactylonectria estremocensis</name>
    <dbReference type="NCBI Taxonomy" id="1079267"/>
    <lineage>
        <taxon>Eukaryota</taxon>
        <taxon>Fungi</taxon>
        <taxon>Dikarya</taxon>
        <taxon>Ascomycota</taxon>
        <taxon>Pezizomycotina</taxon>
        <taxon>Sordariomycetes</taxon>
        <taxon>Hypocreomycetidae</taxon>
        <taxon>Hypocreales</taxon>
        <taxon>Nectriaceae</taxon>
        <taxon>Dactylonectria</taxon>
    </lineage>
</organism>
<protein>
    <submittedName>
        <fullName evidence="2">Uncharacterized protein</fullName>
    </submittedName>
</protein>
<evidence type="ECO:0000313" key="2">
    <source>
        <dbReference type="EMBL" id="KAH7120074.1"/>
    </source>
</evidence>
<dbReference type="EMBL" id="JAGMUU010000029">
    <property type="protein sequence ID" value="KAH7120074.1"/>
    <property type="molecule type" value="Genomic_DNA"/>
</dbReference>
<proteinExistence type="predicted"/>
<accession>A0A9P9DJJ9</accession>
<feature type="compositionally biased region" description="Basic residues" evidence="1">
    <location>
        <begin position="1"/>
        <end position="19"/>
    </location>
</feature>
<evidence type="ECO:0000313" key="3">
    <source>
        <dbReference type="Proteomes" id="UP000717696"/>
    </source>
</evidence>
<keyword evidence="3" id="KW-1185">Reference proteome</keyword>
<dbReference type="AlphaFoldDB" id="A0A9P9DJJ9"/>
<sequence>MAGARAKRAAIQRGHRSRRRAGETVSLTPSISQLGAFKGSEGPGQIFLLNGRSTSG</sequence>
<gene>
    <name evidence="2" type="ORF">B0J13DRAFT_568117</name>
</gene>
<evidence type="ECO:0000256" key="1">
    <source>
        <dbReference type="SAM" id="MobiDB-lite"/>
    </source>
</evidence>
<dbReference type="Proteomes" id="UP000717696">
    <property type="component" value="Unassembled WGS sequence"/>
</dbReference>